<dbReference type="AlphaFoldDB" id="A0A4C1XWP4"/>
<organism evidence="1 2">
    <name type="scientific">Eumeta variegata</name>
    <name type="common">Bagworm moth</name>
    <name type="synonym">Eumeta japonica</name>
    <dbReference type="NCBI Taxonomy" id="151549"/>
    <lineage>
        <taxon>Eukaryota</taxon>
        <taxon>Metazoa</taxon>
        <taxon>Ecdysozoa</taxon>
        <taxon>Arthropoda</taxon>
        <taxon>Hexapoda</taxon>
        <taxon>Insecta</taxon>
        <taxon>Pterygota</taxon>
        <taxon>Neoptera</taxon>
        <taxon>Endopterygota</taxon>
        <taxon>Lepidoptera</taxon>
        <taxon>Glossata</taxon>
        <taxon>Ditrysia</taxon>
        <taxon>Tineoidea</taxon>
        <taxon>Psychidae</taxon>
        <taxon>Oiketicinae</taxon>
        <taxon>Eumeta</taxon>
    </lineage>
</organism>
<name>A0A4C1XWP4_EUMVA</name>
<comment type="caution">
    <text evidence="1">The sequence shown here is derived from an EMBL/GenBank/DDBJ whole genome shotgun (WGS) entry which is preliminary data.</text>
</comment>
<dbReference type="Proteomes" id="UP000299102">
    <property type="component" value="Unassembled WGS sequence"/>
</dbReference>
<protein>
    <submittedName>
        <fullName evidence="1">Uncharacterized protein</fullName>
    </submittedName>
</protein>
<evidence type="ECO:0000313" key="1">
    <source>
        <dbReference type="EMBL" id="GBP68018.1"/>
    </source>
</evidence>
<keyword evidence="2" id="KW-1185">Reference proteome</keyword>
<gene>
    <name evidence="1" type="ORF">EVAR_103978_1</name>
</gene>
<sequence>MLVSVSEVVTYTQRHEANGFILTRVKNSPVNRPWLDSSPVTSFLPYDCQPVTASSDDVQMLCSAWDRPRPSGAPIERVPPHPPPAPELPFCIPNEFDSPEILLRRGHKASVARAADDSITTSNRITLHSGQSVRASCRRGRRARRLLCYTNENI</sequence>
<reference evidence="1 2" key="1">
    <citation type="journal article" date="2019" name="Commun. Biol.">
        <title>The bagworm genome reveals a unique fibroin gene that provides high tensile strength.</title>
        <authorList>
            <person name="Kono N."/>
            <person name="Nakamura H."/>
            <person name="Ohtoshi R."/>
            <person name="Tomita M."/>
            <person name="Numata K."/>
            <person name="Arakawa K."/>
        </authorList>
    </citation>
    <scope>NUCLEOTIDE SEQUENCE [LARGE SCALE GENOMIC DNA]</scope>
</reference>
<evidence type="ECO:0000313" key="2">
    <source>
        <dbReference type="Proteomes" id="UP000299102"/>
    </source>
</evidence>
<proteinExistence type="predicted"/>
<dbReference type="EMBL" id="BGZK01000999">
    <property type="protein sequence ID" value="GBP68018.1"/>
    <property type="molecule type" value="Genomic_DNA"/>
</dbReference>
<accession>A0A4C1XWP4</accession>